<name>A0A0G0QXH4_9BACT</name>
<evidence type="ECO:0000313" key="1">
    <source>
        <dbReference type="EMBL" id="KKR06327.1"/>
    </source>
</evidence>
<dbReference type="EMBL" id="LBWK01000001">
    <property type="protein sequence ID" value="KKR06327.1"/>
    <property type="molecule type" value="Genomic_DNA"/>
</dbReference>
<dbReference type="AlphaFoldDB" id="A0A0G0QXH4"/>
<accession>A0A0G0QXH4</accession>
<dbReference type="STRING" id="1619100.UT34_C0001G0367"/>
<dbReference type="Proteomes" id="UP000034799">
    <property type="component" value="Unassembled WGS sequence"/>
</dbReference>
<comment type="caution">
    <text evidence="1">The sequence shown here is derived from an EMBL/GenBank/DDBJ whole genome shotgun (WGS) entry which is preliminary data.</text>
</comment>
<proteinExistence type="predicted"/>
<organism evidence="1 2">
    <name type="scientific">candidate division WS6 bacterium GW2011_GWF2_39_15</name>
    <dbReference type="NCBI Taxonomy" id="1619100"/>
    <lineage>
        <taxon>Bacteria</taxon>
        <taxon>Candidatus Dojkabacteria</taxon>
    </lineage>
</organism>
<protein>
    <submittedName>
        <fullName evidence="1">Uncharacterized protein</fullName>
    </submittedName>
</protein>
<evidence type="ECO:0000313" key="2">
    <source>
        <dbReference type="Proteomes" id="UP000034799"/>
    </source>
</evidence>
<reference evidence="1 2" key="1">
    <citation type="journal article" date="2015" name="Nature">
        <title>rRNA introns, odd ribosomes, and small enigmatic genomes across a large radiation of phyla.</title>
        <authorList>
            <person name="Brown C.T."/>
            <person name="Hug L.A."/>
            <person name="Thomas B.C."/>
            <person name="Sharon I."/>
            <person name="Castelle C.J."/>
            <person name="Singh A."/>
            <person name="Wilkins M.J."/>
            <person name="Williams K.H."/>
            <person name="Banfield J.F."/>
        </authorList>
    </citation>
    <scope>NUCLEOTIDE SEQUENCE [LARGE SCALE GENOMIC DNA]</scope>
</reference>
<sequence>MSDSIKIPSFESFGISCRQEDLVDALARSGYQDFEKIDATLSPAGEPEVTLDSILLFTKTNSDDFYWSLLINRNGIYAAMFNNAVAMRKGGGKSRFLDMKSSQDRATFVELFYPHTSHPDLQTQGMLEIIQSLFEE</sequence>
<gene>
    <name evidence="1" type="ORF">UT34_C0001G0367</name>
</gene>